<sequence length="91" mass="9840">MVGVAAGPVGVEALVIPASHHDRAPGASDAAHRLAGPVSRRGPRVREPASPPVRPAPRLRQRRDGSLRSTRSHPGRAWRAPSRSERERYTT</sequence>
<dbReference type="AlphaFoldDB" id="A0A4Y3KVM9"/>
<accession>A0A4Y3KVM9</accession>
<reference evidence="2" key="1">
    <citation type="submission" date="2019-06" db="EMBL/GenBank/DDBJ databases">
        <title>Whole genome shotgun sequence of Cellulomonas cellasea NBRC 3753.</title>
        <authorList>
            <person name="Hosoyama A."/>
            <person name="Uohara A."/>
            <person name="Ohji S."/>
            <person name="Ichikawa N."/>
        </authorList>
    </citation>
    <scope>NUCLEOTIDE SEQUENCE [LARGE SCALE GENOMIC DNA]</scope>
    <source>
        <strain evidence="2">NBRC 3753</strain>
    </source>
</reference>
<evidence type="ECO:0000313" key="2">
    <source>
        <dbReference type="EMBL" id="GEA87514.1"/>
    </source>
</evidence>
<name>A0A4Y3KVM9_9CELL</name>
<evidence type="ECO:0000256" key="1">
    <source>
        <dbReference type="SAM" id="MobiDB-lite"/>
    </source>
</evidence>
<comment type="caution">
    <text evidence="2">The sequence shown here is derived from an EMBL/GenBank/DDBJ whole genome shotgun (WGS) entry which is preliminary data.</text>
</comment>
<feature type="region of interest" description="Disordered" evidence="1">
    <location>
        <begin position="20"/>
        <end position="91"/>
    </location>
</feature>
<gene>
    <name evidence="2" type="ORF">CCE01nite_14630</name>
</gene>
<dbReference type="EMBL" id="BJLR01000016">
    <property type="protein sequence ID" value="GEA87514.1"/>
    <property type="molecule type" value="Genomic_DNA"/>
</dbReference>
<feature type="compositionally biased region" description="Basic and acidic residues" evidence="1">
    <location>
        <begin position="82"/>
        <end position="91"/>
    </location>
</feature>
<proteinExistence type="predicted"/>
<organism evidence="2 3">
    <name type="scientific">Cellulomonas cellasea</name>
    <dbReference type="NCBI Taxonomy" id="43670"/>
    <lineage>
        <taxon>Bacteria</taxon>
        <taxon>Bacillati</taxon>
        <taxon>Actinomycetota</taxon>
        <taxon>Actinomycetes</taxon>
        <taxon>Micrococcales</taxon>
        <taxon>Cellulomonadaceae</taxon>
        <taxon>Cellulomonas</taxon>
    </lineage>
</organism>
<dbReference type="Proteomes" id="UP000317046">
    <property type="component" value="Unassembled WGS sequence"/>
</dbReference>
<evidence type="ECO:0000313" key="3">
    <source>
        <dbReference type="Proteomes" id="UP000317046"/>
    </source>
</evidence>
<keyword evidence="3" id="KW-1185">Reference proteome</keyword>
<protein>
    <submittedName>
        <fullName evidence="2">Uncharacterized protein</fullName>
    </submittedName>
</protein>